<protein>
    <submittedName>
        <fullName evidence="2">Uncharacterized protein</fullName>
    </submittedName>
</protein>
<dbReference type="RefSeq" id="XP_007839947.1">
    <property type="nucleotide sequence ID" value="XM_007841756.1"/>
</dbReference>
<dbReference type="OrthoDB" id="3433125at2759"/>
<organism evidence="2 3">
    <name type="scientific">Pestalotiopsis fici (strain W106-1 / CGMCC3.15140)</name>
    <dbReference type="NCBI Taxonomy" id="1229662"/>
    <lineage>
        <taxon>Eukaryota</taxon>
        <taxon>Fungi</taxon>
        <taxon>Dikarya</taxon>
        <taxon>Ascomycota</taxon>
        <taxon>Pezizomycotina</taxon>
        <taxon>Sordariomycetes</taxon>
        <taxon>Xylariomycetidae</taxon>
        <taxon>Amphisphaeriales</taxon>
        <taxon>Sporocadaceae</taxon>
        <taxon>Pestalotiopsis</taxon>
    </lineage>
</organism>
<dbReference type="InParanoid" id="W3WPE9"/>
<sequence>MLNRRGPIAKLVGGAIGLKKEYEADRKEKKQAAQSSSSAPSHDDDAASSSAQHLAGDSDLSDDEDWVHGLDEVQQYEAHENGSQHDDPNDIDIDRLLREFIARHPVPSEQCHGALPMPVILPQRRPESRNRGFVKAYAPVLENCGINQATWFEFIDGFEKSIKANPWFHVANGAIWIAGHVEQAVVGISPLVGFITMAMHVSMEASRRAYVQYQQNQYLDTMNEEFFKPRGLYCLVMTYRPSSDDLVDHVDIDHNIAKTIATREEQGKWKRAFSTSSSTTTQEAEIPDCAPLIFPQLDSLDDKEKGNSIKQFGSFVSDYYDRQAAAKFEAEHPDSKIPVAPRKEFASDYSDPNTVVGSGGLIAIASGGKYNPVGPLGKLRERVSERRAERGIDRPGIIEARKRRKENRPLRRMLKQDALYLMVVNLPTQEEMDQVLAKVNASQST</sequence>
<name>W3WPE9_PESFW</name>
<dbReference type="PANTHER" id="PTHR38887:SF1">
    <property type="entry name" value="RAS MODIFICATION PROTEIN ERF4"/>
    <property type="match status" value="1"/>
</dbReference>
<gene>
    <name evidence="2" type="ORF">PFICI_13175</name>
</gene>
<evidence type="ECO:0000313" key="3">
    <source>
        <dbReference type="Proteomes" id="UP000030651"/>
    </source>
</evidence>
<dbReference type="HOGENOM" id="CLU_023303_2_0_1"/>
<dbReference type="Proteomes" id="UP000030651">
    <property type="component" value="Unassembled WGS sequence"/>
</dbReference>
<reference evidence="3" key="1">
    <citation type="journal article" date="2015" name="BMC Genomics">
        <title>Genomic and transcriptomic analysis of the endophytic fungus Pestalotiopsis fici reveals its lifestyle and high potential for synthesis of natural products.</title>
        <authorList>
            <person name="Wang X."/>
            <person name="Zhang X."/>
            <person name="Liu L."/>
            <person name="Xiang M."/>
            <person name="Wang W."/>
            <person name="Sun X."/>
            <person name="Che Y."/>
            <person name="Guo L."/>
            <person name="Liu G."/>
            <person name="Guo L."/>
            <person name="Wang C."/>
            <person name="Yin W.B."/>
            <person name="Stadler M."/>
            <person name="Zhang X."/>
            <person name="Liu X."/>
        </authorList>
    </citation>
    <scope>NUCLEOTIDE SEQUENCE [LARGE SCALE GENOMIC DNA]</scope>
    <source>
        <strain evidence="3">W106-1 / CGMCC3.15140</strain>
    </source>
</reference>
<dbReference type="KEGG" id="pfy:PFICI_13175"/>
<dbReference type="EMBL" id="KI912119">
    <property type="protein sequence ID" value="ETS74691.1"/>
    <property type="molecule type" value="Genomic_DNA"/>
</dbReference>
<accession>W3WPE9</accession>
<dbReference type="AlphaFoldDB" id="W3WPE9"/>
<dbReference type="OMA" id="YDKRAQA"/>
<dbReference type="eggNOG" id="ENOG502S0G3">
    <property type="taxonomic scope" value="Eukaryota"/>
</dbReference>
<dbReference type="GeneID" id="19278188"/>
<feature type="compositionally biased region" description="Basic and acidic residues" evidence="1">
    <location>
        <begin position="18"/>
        <end position="31"/>
    </location>
</feature>
<evidence type="ECO:0000313" key="2">
    <source>
        <dbReference type="EMBL" id="ETS74691.1"/>
    </source>
</evidence>
<evidence type="ECO:0000256" key="1">
    <source>
        <dbReference type="SAM" id="MobiDB-lite"/>
    </source>
</evidence>
<dbReference type="InterPro" id="IPR053221">
    <property type="entry name" value="Burnettramic_acid_biosynth"/>
</dbReference>
<proteinExistence type="predicted"/>
<feature type="region of interest" description="Disordered" evidence="1">
    <location>
        <begin position="17"/>
        <end position="64"/>
    </location>
</feature>
<keyword evidence="3" id="KW-1185">Reference proteome</keyword>
<dbReference type="PANTHER" id="PTHR38887">
    <property type="entry name" value="CHROMOSOME 21, WHOLE GENOME SHOTGUN SEQUENCE"/>
    <property type="match status" value="1"/>
</dbReference>